<keyword evidence="1" id="KW-1133">Transmembrane helix</keyword>
<feature type="transmembrane region" description="Helical" evidence="1">
    <location>
        <begin position="136"/>
        <end position="158"/>
    </location>
</feature>
<keyword evidence="3" id="KW-1185">Reference proteome</keyword>
<feature type="transmembrane region" description="Helical" evidence="1">
    <location>
        <begin position="45"/>
        <end position="65"/>
    </location>
</feature>
<dbReference type="Proteomes" id="UP001166291">
    <property type="component" value="Unassembled WGS sequence"/>
</dbReference>
<sequence length="173" mass="18954">MSKNNNYILKTALHSGVSNSIINGICAWLLSGGKVHLPIYGGGGVFYDFLATTAILIFILTLIVLPMQRKKAPANMQVDAPLPRFYTLFFSYMTSFRNTAIAGLLAVYGFVLMTAFLLLAFPLFELYELSRFNYSVSKGVLMGLVSALVTWPIVYIALKPANGLSNIILGDKS</sequence>
<protein>
    <recommendedName>
        <fullName evidence="4">Tripartite tricarboxylate transporter TctB family protein</fullName>
    </recommendedName>
</protein>
<organism evidence="2 3">
    <name type="scientific">Zhongshania aquimaris</name>
    <dbReference type="NCBI Taxonomy" id="2857107"/>
    <lineage>
        <taxon>Bacteria</taxon>
        <taxon>Pseudomonadati</taxon>
        <taxon>Pseudomonadota</taxon>
        <taxon>Gammaproteobacteria</taxon>
        <taxon>Cellvibrionales</taxon>
        <taxon>Spongiibacteraceae</taxon>
        <taxon>Zhongshania</taxon>
    </lineage>
</organism>
<keyword evidence="1" id="KW-0812">Transmembrane</keyword>
<reference evidence="2" key="1">
    <citation type="submission" date="2021-07" db="EMBL/GenBank/DDBJ databases">
        <title>Zhongshania sp. CAU 1632 isolated from seawater.</title>
        <authorList>
            <person name="Kim W."/>
        </authorList>
    </citation>
    <scope>NUCLEOTIDE SEQUENCE</scope>
    <source>
        <strain evidence="2">CAU 1632</strain>
    </source>
</reference>
<name>A0ABS6VW50_9GAMM</name>
<feature type="transmembrane region" description="Helical" evidence="1">
    <location>
        <begin position="100"/>
        <end position="124"/>
    </location>
</feature>
<dbReference type="RefSeq" id="WP_219044799.1">
    <property type="nucleotide sequence ID" value="NZ_JAHWDQ010000006.1"/>
</dbReference>
<evidence type="ECO:0000256" key="1">
    <source>
        <dbReference type="SAM" id="Phobius"/>
    </source>
</evidence>
<evidence type="ECO:0000313" key="3">
    <source>
        <dbReference type="Proteomes" id="UP001166291"/>
    </source>
</evidence>
<accession>A0ABS6VW50</accession>
<proteinExistence type="predicted"/>
<gene>
    <name evidence="2" type="ORF">KXJ70_17275</name>
</gene>
<evidence type="ECO:0008006" key="4">
    <source>
        <dbReference type="Google" id="ProtNLM"/>
    </source>
</evidence>
<evidence type="ECO:0000313" key="2">
    <source>
        <dbReference type="EMBL" id="MBW2942553.1"/>
    </source>
</evidence>
<keyword evidence="1" id="KW-0472">Membrane</keyword>
<dbReference type="EMBL" id="JAHWDQ010000006">
    <property type="protein sequence ID" value="MBW2942553.1"/>
    <property type="molecule type" value="Genomic_DNA"/>
</dbReference>
<comment type="caution">
    <text evidence="2">The sequence shown here is derived from an EMBL/GenBank/DDBJ whole genome shotgun (WGS) entry which is preliminary data.</text>
</comment>
<feature type="transmembrane region" description="Helical" evidence="1">
    <location>
        <begin position="12"/>
        <end position="30"/>
    </location>
</feature>